<dbReference type="PANTHER" id="PTHR45674">
    <property type="entry name" value="DNA LIGASE 1/3 FAMILY MEMBER"/>
    <property type="match status" value="1"/>
</dbReference>
<dbReference type="GO" id="GO:0005524">
    <property type="term" value="F:ATP binding"/>
    <property type="evidence" value="ECO:0007669"/>
    <property type="project" value="InterPro"/>
</dbReference>
<comment type="similarity">
    <text evidence="1">Belongs to the ATP-dependent DNA ligase family.</text>
</comment>
<evidence type="ECO:0000313" key="5">
    <source>
        <dbReference type="Proteomes" id="UP000436088"/>
    </source>
</evidence>
<gene>
    <name evidence="4" type="ORF">F3Y22_tig00112281pilonHSYRG00188</name>
</gene>
<organism evidence="4 5">
    <name type="scientific">Hibiscus syriacus</name>
    <name type="common">Rose of Sharon</name>
    <dbReference type="NCBI Taxonomy" id="106335"/>
    <lineage>
        <taxon>Eukaryota</taxon>
        <taxon>Viridiplantae</taxon>
        <taxon>Streptophyta</taxon>
        <taxon>Embryophyta</taxon>
        <taxon>Tracheophyta</taxon>
        <taxon>Spermatophyta</taxon>
        <taxon>Magnoliopsida</taxon>
        <taxon>eudicotyledons</taxon>
        <taxon>Gunneridae</taxon>
        <taxon>Pentapetalae</taxon>
        <taxon>rosids</taxon>
        <taxon>malvids</taxon>
        <taxon>Malvales</taxon>
        <taxon>Malvaceae</taxon>
        <taxon>Malvoideae</taxon>
        <taxon>Hibiscus</taxon>
    </lineage>
</organism>
<comment type="caution">
    <text evidence="4">The sequence shown here is derived from an EMBL/GenBank/DDBJ whole genome shotgun (WGS) entry which is preliminary data.</text>
</comment>
<keyword evidence="2" id="KW-0436">Ligase</keyword>
<evidence type="ECO:0000259" key="3">
    <source>
        <dbReference type="Pfam" id="PF01068"/>
    </source>
</evidence>
<accession>A0A6A2X285</accession>
<dbReference type="Gene3D" id="3.30.470.30">
    <property type="entry name" value="DNA ligase/mRNA capping enzyme"/>
    <property type="match status" value="1"/>
</dbReference>
<dbReference type="EMBL" id="VEPZ02001541">
    <property type="protein sequence ID" value="KAE8668932.1"/>
    <property type="molecule type" value="Genomic_DNA"/>
</dbReference>
<protein>
    <recommendedName>
        <fullName evidence="3">ATP-dependent DNA ligase family profile domain-containing protein</fullName>
    </recommendedName>
</protein>
<proteinExistence type="inferred from homology"/>
<reference evidence="4" key="1">
    <citation type="submission" date="2019-09" db="EMBL/GenBank/DDBJ databases">
        <title>Draft genome information of white flower Hibiscus syriacus.</title>
        <authorList>
            <person name="Kim Y.-M."/>
        </authorList>
    </citation>
    <scope>NUCLEOTIDE SEQUENCE [LARGE SCALE GENOMIC DNA]</scope>
    <source>
        <strain evidence="4">YM2019G1</strain>
    </source>
</reference>
<dbReference type="PANTHER" id="PTHR45674:SF9">
    <property type="entry name" value="DNA LIGASE 3"/>
    <property type="match status" value="1"/>
</dbReference>
<dbReference type="GO" id="GO:0006310">
    <property type="term" value="P:DNA recombination"/>
    <property type="evidence" value="ECO:0007669"/>
    <property type="project" value="InterPro"/>
</dbReference>
<dbReference type="InterPro" id="IPR012310">
    <property type="entry name" value="DNA_ligase_ATP-dep_cent"/>
</dbReference>
<dbReference type="AlphaFoldDB" id="A0A6A2X285"/>
<dbReference type="GO" id="GO:0003910">
    <property type="term" value="F:DNA ligase (ATP) activity"/>
    <property type="evidence" value="ECO:0007669"/>
    <property type="project" value="InterPro"/>
</dbReference>
<feature type="domain" description="ATP-dependent DNA ligase family profile" evidence="3">
    <location>
        <begin position="65"/>
        <end position="146"/>
    </location>
</feature>
<dbReference type="Proteomes" id="UP000436088">
    <property type="component" value="Unassembled WGS sequence"/>
</dbReference>
<evidence type="ECO:0000313" key="4">
    <source>
        <dbReference type="EMBL" id="KAE8668932.1"/>
    </source>
</evidence>
<evidence type="ECO:0000256" key="2">
    <source>
        <dbReference type="ARBA" id="ARBA00022598"/>
    </source>
</evidence>
<dbReference type="GO" id="GO:0006273">
    <property type="term" value="P:lagging strand elongation"/>
    <property type="evidence" value="ECO:0007669"/>
    <property type="project" value="TreeGrafter"/>
</dbReference>
<evidence type="ECO:0000256" key="1">
    <source>
        <dbReference type="ARBA" id="ARBA00007572"/>
    </source>
</evidence>
<keyword evidence="5" id="KW-1185">Reference proteome</keyword>
<dbReference type="InterPro" id="IPR050191">
    <property type="entry name" value="ATP-dep_DNA_ligase"/>
</dbReference>
<dbReference type="GO" id="GO:0006281">
    <property type="term" value="P:DNA repair"/>
    <property type="evidence" value="ECO:0007669"/>
    <property type="project" value="InterPro"/>
</dbReference>
<name>A0A6A2X285_HIBSY</name>
<dbReference type="Pfam" id="PF01068">
    <property type="entry name" value="DNA_ligase_A_M"/>
    <property type="match status" value="1"/>
</dbReference>
<sequence>MPVSCPFPRSSENSIRQNMFVLWYIYAHEALFTGFTGSFTNEVRYCIFIINLVDGSGNTIKPMLAKYDGQRVQVHKLADGAMRVFSRNGDETTLRFPDLINTIKESAKPDVQTFALDAEVVAIDRKNGQKLMSFQQLSSRERGSKDSLITVVIIKVFFIFTL</sequence>
<dbReference type="SUPFAM" id="SSF56091">
    <property type="entry name" value="DNA ligase/mRNA capping enzyme, catalytic domain"/>
    <property type="match status" value="1"/>
</dbReference>